<keyword evidence="2" id="KW-0378">Hydrolase</keyword>
<gene>
    <name evidence="2" type="ORF">HX001_15570</name>
</gene>
<feature type="domain" description="SGNH hydrolase-type esterase" evidence="1">
    <location>
        <begin position="6"/>
        <end position="191"/>
    </location>
</feature>
<protein>
    <submittedName>
        <fullName evidence="2">SGNH/GDSL hydrolase family protein</fullName>
    </submittedName>
</protein>
<dbReference type="Gene3D" id="3.40.50.1110">
    <property type="entry name" value="SGNH hydrolase"/>
    <property type="match status" value="1"/>
</dbReference>
<dbReference type="InterPro" id="IPR036514">
    <property type="entry name" value="SGNH_hydro_sf"/>
</dbReference>
<dbReference type="InterPro" id="IPR013830">
    <property type="entry name" value="SGNH_hydro"/>
</dbReference>
<dbReference type="PANTHER" id="PTHR30383">
    <property type="entry name" value="THIOESTERASE 1/PROTEASE 1/LYSOPHOSPHOLIPASE L1"/>
    <property type="match status" value="1"/>
</dbReference>
<proteinExistence type="predicted"/>
<dbReference type="PANTHER" id="PTHR30383:SF5">
    <property type="entry name" value="SGNH HYDROLASE-TYPE ESTERASE DOMAIN-CONTAINING PROTEIN"/>
    <property type="match status" value="1"/>
</dbReference>
<evidence type="ECO:0000259" key="1">
    <source>
        <dbReference type="Pfam" id="PF13472"/>
    </source>
</evidence>
<name>A0AAJ1QH31_9FLAO</name>
<sequence length="206" mass="23513">MTNCLFFGDSITYGEYDGILGGYVDILKRYCHAEFYQNNTNEINCFNLGIGGETTEGLIKRFEIEMKARYSPDENLIFFLYGANDLAEKNNVELVSLSDFEANLSQMISHAKEFTKNVYLISILPISKTVDGINVPERKFRTTQKIELYNQKLKELAAQNDVKFIDIFSSFNANKEVFLSKDGVHPNEKGYGFIAENLKPILTRLL</sequence>
<comment type="caution">
    <text evidence="2">The sequence shown here is derived from an EMBL/GenBank/DDBJ whole genome shotgun (WGS) entry which is preliminary data.</text>
</comment>
<accession>A0AAJ1QH31</accession>
<dbReference type="AlphaFoldDB" id="A0AAJ1QH31"/>
<dbReference type="Pfam" id="PF13472">
    <property type="entry name" value="Lipase_GDSL_2"/>
    <property type="match status" value="1"/>
</dbReference>
<dbReference type="Proteomes" id="UP001170959">
    <property type="component" value="Unassembled WGS sequence"/>
</dbReference>
<dbReference type="RefSeq" id="WP_286494273.1">
    <property type="nucleotide sequence ID" value="NZ_JACAGJ010000009.1"/>
</dbReference>
<organism evidence="2 3">
    <name type="scientific">Empedobacter brevis</name>
    <dbReference type="NCBI Taxonomy" id="247"/>
    <lineage>
        <taxon>Bacteria</taxon>
        <taxon>Pseudomonadati</taxon>
        <taxon>Bacteroidota</taxon>
        <taxon>Flavobacteriia</taxon>
        <taxon>Flavobacteriales</taxon>
        <taxon>Weeksellaceae</taxon>
        <taxon>Empedobacter</taxon>
    </lineage>
</organism>
<dbReference type="InterPro" id="IPR051532">
    <property type="entry name" value="Ester_Hydrolysis_Enzymes"/>
</dbReference>
<evidence type="ECO:0000313" key="2">
    <source>
        <dbReference type="EMBL" id="MDM1073905.1"/>
    </source>
</evidence>
<evidence type="ECO:0000313" key="3">
    <source>
        <dbReference type="Proteomes" id="UP001170959"/>
    </source>
</evidence>
<reference evidence="2" key="2">
    <citation type="journal article" date="2022" name="Sci. Total Environ.">
        <title>Prevalence, transmission, and molecular epidemiology of tet(X)-positive bacteria among humans, animals, and environmental niches in China: An epidemiological, and genomic-based study.</title>
        <authorList>
            <person name="Dong N."/>
            <person name="Zeng Y."/>
            <person name="Cai C."/>
            <person name="Sun C."/>
            <person name="Lu J."/>
            <person name="Liu C."/>
            <person name="Zhou H."/>
            <person name="Sun Q."/>
            <person name="Shu L."/>
            <person name="Wang H."/>
            <person name="Wang Y."/>
            <person name="Wang S."/>
            <person name="Wu C."/>
            <person name="Chan E.W."/>
            <person name="Chen G."/>
            <person name="Shen Z."/>
            <person name="Chen S."/>
            <person name="Zhang R."/>
        </authorList>
    </citation>
    <scope>NUCLEOTIDE SEQUENCE</scope>
    <source>
        <strain evidence="2">R655-4</strain>
    </source>
</reference>
<dbReference type="GO" id="GO:0004622">
    <property type="term" value="F:phosphatidylcholine lysophospholipase activity"/>
    <property type="evidence" value="ECO:0007669"/>
    <property type="project" value="TreeGrafter"/>
</dbReference>
<dbReference type="SUPFAM" id="SSF52266">
    <property type="entry name" value="SGNH hydrolase"/>
    <property type="match status" value="1"/>
</dbReference>
<reference evidence="2" key="1">
    <citation type="submission" date="2020-06" db="EMBL/GenBank/DDBJ databases">
        <authorList>
            <person name="Dong N."/>
        </authorList>
    </citation>
    <scope>NUCLEOTIDE SEQUENCE</scope>
    <source>
        <strain evidence="2">R655-4</strain>
    </source>
</reference>
<dbReference type="EMBL" id="JACAGJ010000009">
    <property type="protein sequence ID" value="MDM1073905.1"/>
    <property type="molecule type" value="Genomic_DNA"/>
</dbReference>